<feature type="transmembrane region" description="Helical" evidence="1">
    <location>
        <begin position="127"/>
        <end position="151"/>
    </location>
</feature>
<sequence>MLANLSSKISGKPYKLFLVTAILLFAYSFIDSEKSFDFHLYDTYYIISNSLFIQAIGTALLLLWTAYELLGNTLWKRSLAWFHILVTLFILIIFLQSNLWGHKLTPSIEEDFSYEDFQAVKARESKIMLSLVVLFLAGQLAFILNIFVGVARKLLENR</sequence>
<dbReference type="EMBL" id="JSVC01000015">
    <property type="protein sequence ID" value="KIC94088.1"/>
    <property type="molecule type" value="Genomic_DNA"/>
</dbReference>
<accession>A0A0C1LFH6</accession>
<dbReference type="OrthoDB" id="680203at2"/>
<feature type="transmembrane region" description="Helical" evidence="1">
    <location>
        <begin position="44"/>
        <end position="67"/>
    </location>
</feature>
<protein>
    <submittedName>
        <fullName evidence="2">Uncharacterized protein</fullName>
    </submittedName>
</protein>
<dbReference type="Gene3D" id="1.20.210.10">
    <property type="entry name" value="Cytochrome c oxidase-like, subunit I domain"/>
    <property type="match status" value="1"/>
</dbReference>
<keyword evidence="1" id="KW-0472">Membrane</keyword>
<dbReference type="RefSeq" id="WP_039140667.1">
    <property type="nucleotide sequence ID" value="NZ_JSVC01000015.1"/>
</dbReference>
<dbReference type="InterPro" id="IPR036927">
    <property type="entry name" value="Cyt_c_oxase-like_su1_sf"/>
</dbReference>
<dbReference type="Proteomes" id="UP000031408">
    <property type="component" value="Unassembled WGS sequence"/>
</dbReference>
<keyword evidence="3" id="KW-1185">Reference proteome</keyword>
<keyword evidence="1" id="KW-0812">Transmembrane</keyword>
<gene>
    <name evidence="2" type="ORF">OI18_13885</name>
</gene>
<proteinExistence type="predicted"/>
<name>A0A0C1LFH6_9BACT</name>
<feature type="transmembrane region" description="Helical" evidence="1">
    <location>
        <begin position="79"/>
        <end position="97"/>
    </location>
</feature>
<evidence type="ECO:0000256" key="1">
    <source>
        <dbReference type="SAM" id="Phobius"/>
    </source>
</evidence>
<dbReference type="AlphaFoldDB" id="A0A0C1LFH6"/>
<organism evidence="2 3">
    <name type="scientific">Flavihumibacter solisilvae</name>
    <dbReference type="NCBI Taxonomy" id="1349421"/>
    <lineage>
        <taxon>Bacteria</taxon>
        <taxon>Pseudomonadati</taxon>
        <taxon>Bacteroidota</taxon>
        <taxon>Chitinophagia</taxon>
        <taxon>Chitinophagales</taxon>
        <taxon>Chitinophagaceae</taxon>
        <taxon>Flavihumibacter</taxon>
    </lineage>
</organism>
<evidence type="ECO:0000313" key="2">
    <source>
        <dbReference type="EMBL" id="KIC94088.1"/>
    </source>
</evidence>
<comment type="caution">
    <text evidence="2">The sequence shown here is derived from an EMBL/GenBank/DDBJ whole genome shotgun (WGS) entry which is preliminary data.</text>
</comment>
<evidence type="ECO:0000313" key="3">
    <source>
        <dbReference type="Proteomes" id="UP000031408"/>
    </source>
</evidence>
<keyword evidence="1" id="KW-1133">Transmembrane helix</keyword>
<reference evidence="2 3" key="1">
    <citation type="submission" date="2014-11" db="EMBL/GenBank/DDBJ databases">
        <title>Genome sequence of Flavihumibacter solisilvae 3-3.</title>
        <authorList>
            <person name="Zhou G."/>
            <person name="Li M."/>
            <person name="Wang G."/>
        </authorList>
    </citation>
    <scope>NUCLEOTIDE SEQUENCE [LARGE SCALE GENOMIC DNA]</scope>
    <source>
        <strain evidence="2 3">3-3</strain>
    </source>
</reference>